<feature type="compositionally biased region" description="Low complexity" evidence="1">
    <location>
        <begin position="21"/>
        <end position="41"/>
    </location>
</feature>
<dbReference type="Pfam" id="PF06283">
    <property type="entry name" value="ThuA"/>
    <property type="match status" value="1"/>
</dbReference>
<evidence type="ECO:0000256" key="1">
    <source>
        <dbReference type="SAM" id="MobiDB-lite"/>
    </source>
</evidence>
<dbReference type="InterPro" id="IPR029062">
    <property type="entry name" value="Class_I_gatase-like"/>
</dbReference>
<dbReference type="EMBL" id="SHNO01000001">
    <property type="protein sequence ID" value="MCX2977609.1"/>
    <property type="molecule type" value="Genomic_DNA"/>
</dbReference>
<protein>
    <recommendedName>
        <fullName evidence="2">ThuA-like domain-containing protein</fullName>
    </recommendedName>
</protein>
<accession>A0ABT3T7Z0</accession>
<gene>
    <name evidence="3" type="ORF">EYC82_09610</name>
</gene>
<organism evidence="3 4">
    <name type="scientific">Candidatus Marimicrobium litorale</name>
    <dbReference type="NCBI Taxonomy" id="2518991"/>
    <lineage>
        <taxon>Bacteria</taxon>
        <taxon>Pseudomonadati</taxon>
        <taxon>Pseudomonadota</taxon>
        <taxon>Gammaproteobacteria</taxon>
        <taxon>Cellvibrionales</taxon>
        <taxon>Halieaceae</taxon>
        <taxon>Marimicrobium</taxon>
    </lineage>
</organism>
<dbReference type="PANTHER" id="PTHR40469:SF2">
    <property type="entry name" value="GALACTOSE-BINDING DOMAIN-LIKE SUPERFAMILY PROTEIN"/>
    <property type="match status" value="1"/>
</dbReference>
<evidence type="ECO:0000259" key="2">
    <source>
        <dbReference type="Pfam" id="PF06283"/>
    </source>
</evidence>
<proteinExistence type="predicted"/>
<keyword evidence="4" id="KW-1185">Reference proteome</keyword>
<dbReference type="Proteomes" id="UP001143304">
    <property type="component" value="Unassembled WGS sequence"/>
</dbReference>
<dbReference type="PANTHER" id="PTHR40469">
    <property type="entry name" value="SECRETED GLYCOSYL HYDROLASE"/>
    <property type="match status" value="1"/>
</dbReference>
<evidence type="ECO:0000313" key="3">
    <source>
        <dbReference type="EMBL" id="MCX2977609.1"/>
    </source>
</evidence>
<feature type="domain" description="ThuA-like" evidence="2">
    <location>
        <begin position="127"/>
        <end position="328"/>
    </location>
</feature>
<dbReference type="SUPFAM" id="SSF52317">
    <property type="entry name" value="Class I glutamine amidotransferase-like"/>
    <property type="match status" value="1"/>
</dbReference>
<dbReference type="Gene3D" id="3.40.50.880">
    <property type="match status" value="1"/>
</dbReference>
<feature type="region of interest" description="Disordered" evidence="1">
    <location>
        <begin position="1"/>
        <end position="41"/>
    </location>
</feature>
<feature type="compositionally biased region" description="Polar residues" evidence="1">
    <location>
        <begin position="1"/>
        <end position="20"/>
    </location>
</feature>
<dbReference type="InterPro" id="IPR029010">
    <property type="entry name" value="ThuA-like"/>
</dbReference>
<comment type="caution">
    <text evidence="3">The sequence shown here is derived from an EMBL/GenBank/DDBJ whole genome shotgun (WGS) entry which is preliminary data.</text>
</comment>
<sequence length="423" mass="46004">MRSIDSPQVTIRSPSIRATQSGCETRSSSSSAGREAASSNGTSTLPLITDLLIIIPTEIDTTTVSWCLEAVTIVPNLPGMLPCSAEAVRHNRQPGDSMQRFSLPGLFLCLALLTHPPFAIAVDPLNALILTTPGVYHDYQKQTWILAHRISEQANIRFDVSLAELDRWKNTDYSAGYDVLIYNLCLADNQDAKLIANMRRQTEQLGVPALLIHCTMHSFRNTDLWWTMSGLQTVAHEPLGTLTLTKAREHPVLTDIPDNWVLSHDELYSNLAFEGEALLTATGLDGQPQVTAWLARPGGTPVFSTTLGHSEETIKNPHFQRLLASALLHVTGNLSPDGKPTPGMEGDPAGMDIFETFSAPRGVKFLGEEGLACAYRELVIAAGPCYLSCILNPLEWGAETAACKTACESKLPSTSTLIQRCTP</sequence>
<evidence type="ECO:0000313" key="4">
    <source>
        <dbReference type="Proteomes" id="UP001143304"/>
    </source>
</evidence>
<reference evidence="3" key="1">
    <citation type="submission" date="2019-02" db="EMBL/GenBank/DDBJ databases">
        <authorList>
            <person name="Li S.-H."/>
        </authorList>
    </citation>
    <scope>NUCLEOTIDE SEQUENCE</scope>
    <source>
        <strain evidence="3">IMCC11814</strain>
    </source>
</reference>
<name>A0ABT3T7Z0_9GAMM</name>